<name>D2ZSN9_NEIM2</name>
<protein>
    <submittedName>
        <fullName evidence="1">Uncharacterized protein</fullName>
    </submittedName>
</protein>
<proteinExistence type="predicted"/>
<organism evidence="1 2">
    <name type="scientific">Neisseria mucosa (strain ATCC 25996 / DSM 4631 / NCTC 10774 / M26)</name>
    <dbReference type="NCBI Taxonomy" id="546266"/>
    <lineage>
        <taxon>Bacteria</taxon>
        <taxon>Pseudomonadati</taxon>
        <taxon>Pseudomonadota</taxon>
        <taxon>Betaproteobacteria</taxon>
        <taxon>Neisseriales</taxon>
        <taxon>Neisseriaceae</taxon>
        <taxon>Neisseria</taxon>
    </lineage>
</organism>
<reference evidence="1 2" key="1">
    <citation type="submission" date="2009-10" db="EMBL/GenBank/DDBJ databases">
        <authorList>
            <person name="Weinstock G."/>
            <person name="Sodergren E."/>
            <person name="Clifton S."/>
            <person name="Fulton L."/>
            <person name="Fulton B."/>
            <person name="Courtney L."/>
            <person name="Fronick C."/>
            <person name="Harrison M."/>
            <person name="Strong C."/>
            <person name="Farmer C."/>
            <person name="Delahaunty K."/>
            <person name="Markovic C."/>
            <person name="Hall O."/>
            <person name="Minx P."/>
            <person name="Tomlinson C."/>
            <person name="Mitreva M."/>
            <person name="Nelson J."/>
            <person name="Hou S."/>
            <person name="Wollam A."/>
            <person name="Pepin K.H."/>
            <person name="Johnson M."/>
            <person name="Bhonagiri V."/>
            <person name="Nash W.E."/>
            <person name="Warren W."/>
            <person name="Chinwalla A."/>
            <person name="Mardis E.R."/>
            <person name="Wilson R.K."/>
        </authorList>
    </citation>
    <scope>NUCLEOTIDE SEQUENCE [LARGE SCALE GENOMIC DNA]</scope>
    <source>
        <strain evidence="2">ATCC 25996 / DSM 4631 / NCTC 10774 / M26</strain>
    </source>
</reference>
<dbReference type="EMBL" id="ACDX02000001">
    <property type="protein sequence ID" value="EFC89822.1"/>
    <property type="molecule type" value="Genomic_DNA"/>
</dbReference>
<accession>D2ZSN9</accession>
<dbReference type="AlphaFoldDB" id="D2ZSN9"/>
<sequence>MLNVNTIAEITYFVFGLDKSLIKASNGKVNLLLKGHLNILPLYSCGFCYFAQYEMARSKNR</sequence>
<dbReference type="STRING" id="546266.NEIMUCOT_03621"/>
<evidence type="ECO:0000313" key="2">
    <source>
        <dbReference type="Proteomes" id="UP000003344"/>
    </source>
</evidence>
<comment type="caution">
    <text evidence="1">The sequence shown here is derived from an EMBL/GenBank/DDBJ whole genome shotgun (WGS) entry which is preliminary data.</text>
</comment>
<evidence type="ECO:0000313" key="1">
    <source>
        <dbReference type="EMBL" id="EFC89822.1"/>
    </source>
</evidence>
<dbReference type="Proteomes" id="UP000003344">
    <property type="component" value="Unassembled WGS sequence"/>
</dbReference>
<gene>
    <name evidence="1" type="ORF">NEIMUCOT_03621</name>
</gene>